<reference evidence="4" key="1">
    <citation type="submission" date="2016-06" db="UniProtKB">
        <authorList>
            <consortium name="WormBaseParasite"/>
        </authorList>
    </citation>
    <scope>IDENTIFICATION</scope>
</reference>
<sequence>MFFGIDSFEDENADEGRGRGGVCDKGRRNDGANDLRDRLFDGQHADLGSRQADYQLRRQGCKRIPQQQKVLNHVDHCQLLRS</sequence>
<evidence type="ECO:0000313" key="3">
    <source>
        <dbReference type="Proteomes" id="UP000050794"/>
    </source>
</evidence>
<feature type="compositionally biased region" description="Basic and acidic residues" evidence="1">
    <location>
        <begin position="14"/>
        <end position="36"/>
    </location>
</feature>
<dbReference type="EMBL" id="UYWY01023941">
    <property type="protein sequence ID" value="VDM48170.1"/>
    <property type="molecule type" value="Genomic_DNA"/>
</dbReference>
<reference evidence="2 3" key="2">
    <citation type="submission" date="2018-11" db="EMBL/GenBank/DDBJ databases">
        <authorList>
            <consortium name="Pathogen Informatics"/>
        </authorList>
    </citation>
    <scope>NUCLEOTIDE SEQUENCE [LARGE SCALE GENOMIC DNA]</scope>
</reference>
<evidence type="ECO:0000313" key="2">
    <source>
        <dbReference type="EMBL" id="VDM48170.1"/>
    </source>
</evidence>
<proteinExistence type="predicted"/>
<dbReference type="WBParaSite" id="TCNE_0001685001-mRNA-1">
    <property type="protein sequence ID" value="TCNE_0001685001-mRNA-1"/>
    <property type="gene ID" value="TCNE_0001685001"/>
</dbReference>
<protein>
    <submittedName>
        <fullName evidence="2 4">Uncharacterized protein</fullName>
    </submittedName>
</protein>
<accession>A0A183V7X9</accession>
<evidence type="ECO:0000313" key="4">
    <source>
        <dbReference type="WBParaSite" id="TCNE_0001685001-mRNA-1"/>
    </source>
</evidence>
<name>A0A183V7X9_TOXCA</name>
<feature type="region of interest" description="Disordered" evidence="1">
    <location>
        <begin position="1"/>
        <end position="36"/>
    </location>
</feature>
<dbReference type="Proteomes" id="UP000050794">
    <property type="component" value="Unassembled WGS sequence"/>
</dbReference>
<dbReference type="AlphaFoldDB" id="A0A183V7X9"/>
<keyword evidence="3" id="KW-1185">Reference proteome</keyword>
<gene>
    <name evidence="2" type="ORF">TCNE_LOCUS16849</name>
</gene>
<evidence type="ECO:0000256" key="1">
    <source>
        <dbReference type="SAM" id="MobiDB-lite"/>
    </source>
</evidence>
<organism evidence="3 4">
    <name type="scientific">Toxocara canis</name>
    <name type="common">Canine roundworm</name>
    <dbReference type="NCBI Taxonomy" id="6265"/>
    <lineage>
        <taxon>Eukaryota</taxon>
        <taxon>Metazoa</taxon>
        <taxon>Ecdysozoa</taxon>
        <taxon>Nematoda</taxon>
        <taxon>Chromadorea</taxon>
        <taxon>Rhabditida</taxon>
        <taxon>Spirurina</taxon>
        <taxon>Ascaridomorpha</taxon>
        <taxon>Ascaridoidea</taxon>
        <taxon>Toxocaridae</taxon>
        <taxon>Toxocara</taxon>
    </lineage>
</organism>